<evidence type="ECO:0000256" key="13">
    <source>
        <dbReference type="SAM" id="MobiDB-lite"/>
    </source>
</evidence>
<evidence type="ECO:0000256" key="3">
    <source>
        <dbReference type="ARBA" id="ARBA00022448"/>
    </source>
</evidence>
<dbReference type="Gene3D" id="1.10.287.70">
    <property type="match status" value="1"/>
</dbReference>
<dbReference type="OrthoDB" id="421226at2759"/>
<feature type="transmembrane region" description="Helical" evidence="14">
    <location>
        <begin position="106"/>
        <end position="128"/>
    </location>
</feature>
<feature type="compositionally biased region" description="Low complexity" evidence="13">
    <location>
        <begin position="676"/>
        <end position="686"/>
    </location>
</feature>
<reference evidence="17" key="2">
    <citation type="submission" date="2025-08" db="UniProtKB">
        <authorList>
            <consortium name="RefSeq"/>
        </authorList>
    </citation>
    <scope>IDENTIFICATION</scope>
    <source>
        <tissue evidence="17">Etiolated seedlings</tissue>
    </source>
</reference>
<evidence type="ECO:0000256" key="8">
    <source>
        <dbReference type="ARBA" id="ARBA00023242"/>
    </source>
</evidence>
<keyword evidence="8" id="KW-0539">Nucleus</keyword>
<dbReference type="InterPro" id="IPR014710">
    <property type="entry name" value="RmlC-like_jellyroll"/>
</dbReference>
<evidence type="ECO:0000256" key="14">
    <source>
        <dbReference type="SAM" id="Phobius"/>
    </source>
</evidence>
<dbReference type="STRING" id="3827.A0A1S2YVQ6"/>
<feature type="compositionally biased region" description="Basic and acidic residues" evidence="13">
    <location>
        <begin position="626"/>
        <end position="636"/>
    </location>
</feature>
<dbReference type="SUPFAM" id="SSF81324">
    <property type="entry name" value="Voltage-gated potassium channels"/>
    <property type="match status" value="1"/>
</dbReference>
<name>A0A1S2YVQ6_CICAR</name>
<feature type="region of interest" description="Disordered" evidence="13">
    <location>
        <begin position="626"/>
        <end position="648"/>
    </location>
</feature>
<feature type="transmembrane region" description="Helical" evidence="14">
    <location>
        <begin position="364"/>
        <end position="383"/>
    </location>
</feature>
<feature type="compositionally biased region" description="Basic residues" evidence="13">
    <location>
        <begin position="666"/>
        <end position="675"/>
    </location>
</feature>
<comment type="subunit">
    <text evidence="12">Interacts (via N-terminus) with DMI1 (via c-terminus). The Nod factor has no effect on this interaction, implying that the complex is maintained after activation.</text>
</comment>
<comment type="subcellular location">
    <subcellularLocation>
        <location evidence="1">Nucleus membrane</location>
        <topology evidence="1">Multi-pass membrane protein</topology>
    </subcellularLocation>
</comment>
<evidence type="ECO:0000256" key="1">
    <source>
        <dbReference type="ARBA" id="ARBA00004232"/>
    </source>
</evidence>
<evidence type="ECO:0000256" key="11">
    <source>
        <dbReference type="ARBA" id="ARBA00056117"/>
    </source>
</evidence>
<dbReference type="PANTHER" id="PTHR45651:SF29">
    <property type="entry name" value="CYCLIC NUCLEOTIDE-GATED ION CHANNEL-LIKE PROTEIN"/>
    <property type="match status" value="1"/>
</dbReference>
<evidence type="ECO:0000313" key="17">
    <source>
        <dbReference type="RefSeq" id="XP_004510679.1"/>
    </source>
</evidence>
<dbReference type="InterPro" id="IPR018490">
    <property type="entry name" value="cNMP-bd_dom_sf"/>
</dbReference>
<comment type="similarity">
    <text evidence="2">Belongs to the cyclic nucleotide-gated cation channel (TC 1.A.1.5) family.</text>
</comment>
<evidence type="ECO:0000256" key="5">
    <source>
        <dbReference type="ARBA" id="ARBA00022989"/>
    </source>
</evidence>
<feature type="compositionally biased region" description="Basic and acidic residues" evidence="13">
    <location>
        <begin position="688"/>
        <end position="699"/>
    </location>
</feature>
<reference evidence="16" key="1">
    <citation type="journal article" date="2013" name="Nat. Biotechnol.">
        <title>Draft genome sequence of chickpea (Cicer arietinum) provides a resource for trait improvement.</title>
        <authorList>
            <person name="Varshney R.K."/>
            <person name="Song C."/>
            <person name="Saxena R.K."/>
            <person name="Azam S."/>
            <person name="Yu S."/>
            <person name="Sharpe A.G."/>
            <person name="Cannon S."/>
            <person name="Baek J."/>
            <person name="Rosen B.D."/>
            <person name="Tar'an B."/>
            <person name="Millan T."/>
            <person name="Zhang X."/>
            <person name="Ramsay L.D."/>
            <person name="Iwata A."/>
            <person name="Wang Y."/>
            <person name="Nelson W."/>
            <person name="Farmer A.D."/>
            <person name="Gaur P.M."/>
            <person name="Soderlund C."/>
            <person name="Penmetsa R.V."/>
            <person name="Xu C."/>
            <person name="Bharti A.K."/>
            <person name="He W."/>
            <person name="Winter P."/>
            <person name="Zhao S."/>
            <person name="Hane J.K."/>
            <person name="Carrasquilla-Garcia N."/>
            <person name="Condie J.A."/>
            <person name="Upadhyaya H.D."/>
            <person name="Luo M.C."/>
            <person name="Thudi M."/>
            <person name="Gowda C.L."/>
            <person name="Singh N.P."/>
            <person name="Lichtenzveig J."/>
            <person name="Gali K.K."/>
            <person name="Rubio J."/>
            <person name="Nadarajan N."/>
            <person name="Dolezel J."/>
            <person name="Bansal K.C."/>
            <person name="Xu X."/>
            <person name="Edwards D."/>
            <person name="Zhang G."/>
            <person name="Kahl G."/>
            <person name="Gil J."/>
            <person name="Singh K.B."/>
            <person name="Datta S.K."/>
            <person name="Jackson S.A."/>
            <person name="Wang J."/>
            <person name="Cook D.R."/>
        </authorList>
    </citation>
    <scope>NUCLEOTIDE SEQUENCE [LARGE SCALE GENOMIC DNA]</scope>
    <source>
        <strain evidence="16">cv. CDC Frontier</strain>
    </source>
</reference>
<comment type="function">
    <text evidence="11">Cyclic nucleotide-gated channel involved in the establishment of both rhizobial and mycorrhizal associations. Required for full activation of nuclear-localized Ca(2+) oscillations by Nod and Myc factors. Simultaneous activation of the K(+)-permeable channel DMI1 and the Ca(2+) channel CNGC15 can give rise to sustained Ca(2+) oscillations. May function during fertilization in both female and male gametophytic Ca(2+) signaling.</text>
</comment>
<keyword evidence="16" id="KW-1185">Reference proteome</keyword>
<dbReference type="CDD" id="cd00038">
    <property type="entry name" value="CAP_ED"/>
    <property type="match status" value="1"/>
</dbReference>
<dbReference type="SMART" id="SM00100">
    <property type="entry name" value="cNMP"/>
    <property type="match status" value="1"/>
</dbReference>
<dbReference type="GO" id="GO:0005216">
    <property type="term" value="F:monoatomic ion channel activity"/>
    <property type="evidence" value="ECO:0007669"/>
    <property type="project" value="InterPro"/>
</dbReference>
<dbReference type="SUPFAM" id="SSF51206">
    <property type="entry name" value="cAMP-binding domain-like"/>
    <property type="match status" value="1"/>
</dbReference>
<dbReference type="PANTHER" id="PTHR45651">
    <property type="entry name" value="CYCLIC NUCLEOTIDE-GATED ION CHANNEL 15-RELATED-RELATED"/>
    <property type="match status" value="1"/>
</dbReference>
<dbReference type="GeneID" id="101497248"/>
<evidence type="ECO:0000259" key="15">
    <source>
        <dbReference type="PROSITE" id="PS50042"/>
    </source>
</evidence>
<evidence type="ECO:0000313" key="16">
    <source>
        <dbReference type="Proteomes" id="UP000087171"/>
    </source>
</evidence>
<keyword evidence="7 14" id="KW-0472">Membrane</keyword>
<keyword evidence="10" id="KW-0407">Ion channel</keyword>
<dbReference type="FunFam" id="1.10.287.630:FF:000003">
    <property type="entry name" value="Cyclic nucleotide-gated ion channel 1"/>
    <property type="match status" value="1"/>
</dbReference>
<dbReference type="GO" id="GO:0031965">
    <property type="term" value="C:nuclear membrane"/>
    <property type="evidence" value="ECO:0007669"/>
    <property type="project" value="UniProtKB-SubCell"/>
</dbReference>
<dbReference type="PROSITE" id="PS50042">
    <property type="entry name" value="CNMP_BINDING_3"/>
    <property type="match status" value="1"/>
</dbReference>
<feature type="transmembrane region" description="Helical" evidence="14">
    <location>
        <begin position="234"/>
        <end position="255"/>
    </location>
</feature>
<dbReference type="Gene3D" id="1.10.287.630">
    <property type="entry name" value="Helix hairpin bin"/>
    <property type="match status" value="1"/>
</dbReference>
<organism evidence="16 17">
    <name type="scientific">Cicer arietinum</name>
    <name type="common">Chickpea</name>
    <name type="synonym">Garbanzo</name>
    <dbReference type="NCBI Taxonomy" id="3827"/>
    <lineage>
        <taxon>Eukaryota</taxon>
        <taxon>Viridiplantae</taxon>
        <taxon>Streptophyta</taxon>
        <taxon>Embryophyta</taxon>
        <taxon>Tracheophyta</taxon>
        <taxon>Spermatophyta</taxon>
        <taxon>Magnoliopsida</taxon>
        <taxon>eudicotyledons</taxon>
        <taxon>Gunneridae</taxon>
        <taxon>Pentapetalae</taxon>
        <taxon>rosids</taxon>
        <taxon>fabids</taxon>
        <taxon>Fabales</taxon>
        <taxon>Fabaceae</taxon>
        <taxon>Papilionoideae</taxon>
        <taxon>50 kb inversion clade</taxon>
        <taxon>NPAAA clade</taxon>
        <taxon>Hologalegina</taxon>
        <taxon>IRL clade</taxon>
        <taxon>Cicereae</taxon>
        <taxon>Cicer</taxon>
    </lineage>
</organism>
<evidence type="ECO:0000256" key="7">
    <source>
        <dbReference type="ARBA" id="ARBA00023136"/>
    </source>
</evidence>
<feature type="transmembrane region" description="Helical" evidence="14">
    <location>
        <begin position="73"/>
        <end position="94"/>
    </location>
</feature>
<dbReference type="Gene3D" id="2.60.120.10">
    <property type="entry name" value="Jelly Rolls"/>
    <property type="match status" value="1"/>
</dbReference>
<dbReference type="AlphaFoldDB" id="A0A1S2YVQ6"/>
<feature type="domain" description="Cyclic nucleotide-binding" evidence="15">
    <location>
        <begin position="468"/>
        <end position="552"/>
    </location>
</feature>
<dbReference type="InterPro" id="IPR005821">
    <property type="entry name" value="Ion_trans_dom"/>
</dbReference>
<dbReference type="Proteomes" id="UP000087171">
    <property type="component" value="Chromosome Ca7"/>
</dbReference>
<dbReference type="KEGG" id="cam:101497248"/>
<keyword evidence="5 14" id="KW-1133">Transmembrane helix</keyword>
<evidence type="ECO:0000256" key="2">
    <source>
        <dbReference type="ARBA" id="ARBA00010486"/>
    </source>
</evidence>
<gene>
    <name evidence="17" type="primary">LOC101497248</name>
</gene>
<feature type="transmembrane region" description="Helical" evidence="14">
    <location>
        <begin position="163"/>
        <end position="184"/>
    </location>
</feature>
<dbReference type="RefSeq" id="XP_004510679.1">
    <property type="nucleotide sequence ID" value="XM_004510622.3"/>
</dbReference>
<dbReference type="GO" id="GO:0044325">
    <property type="term" value="F:transmembrane transporter binding"/>
    <property type="evidence" value="ECO:0007669"/>
    <property type="project" value="UniProtKB-ARBA"/>
</dbReference>
<dbReference type="FunFam" id="2.60.120.10:FF:000024">
    <property type="entry name" value="Cyclic nucleotide-gated ion channel 1"/>
    <property type="match status" value="1"/>
</dbReference>
<accession>A0A1S2YVQ6</accession>
<sequence length="699" mass="81193">MSSKEKKFVRFEDWKSESSSFNIEKYDSSIDGLEKRKVRSSLSPANNESEKKSVCRRNVLDPQGPLLQKWNKIFVITCVMAISMDPLFFYIPVIDEKRKCLKLDGTLKITAGVLRTFFDLFYILRIVFQFRTGFIAPSSRVFGRGEPVDDPFAIAMRYLSSHFIIDILSILPLPQMVMLAMIPIPQRSVPCIAKDWLKYMIIAQYAPRLLRIYPLFKEVTSTSGILTETAWAGAAYNLFLYMLASHVVGAFWYLFSIESQLRCWHRQLKHTAFSDDSYLSCGRRVNSSVLSLLNNATTCPYTDPDEIIDPMVFNFGIFIDGLKSRVVESRTNFHHKFFYCFWWGLRNLSSVGQNLKTSTYIGEIIFAIFIAVFGLVLFALLIGNMQKYLQSTTVRVEEMRIKRRDAEQWMCHRMLPEYLKQRIRRYEQYKWQENRGVEEETLIRNLPKDLRRDIKRHLCLDLLKKVPIFGNMDKQLLDAMCDKLKPVLYTEKSYVVCEGDPVDEMLFIMRGKLATVTTNGGRTGFFNSSELKAGDFCGEELLTWALDPTPSSNLPISTSTVQTISEVEAFALLPDDLKIVASQFRRLINRKQLQHTFRFYSLQWRTWGARFIQVVWRRNREKRAQKSLREAEEKQQHGSQNDEEGSSPSFATTVYVQRFASNALRHLRSGKKMPQPKRMLPLLPMKPAEPDFITKKNYD</sequence>
<evidence type="ECO:0000256" key="10">
    <source>
        <dbReference type="ARBA" id="ARBA00023303"/>
    </source>
</evidence>
<dbReference type="eggNOG" id="KOG0498">
    <property type="taxonomic scope" value="Eukaryota"/>
</dbReference>
<feature type="region of interest" description="Disordered" evidence="13">
    <location>
        <begin position="666"/>
        <end position="699"/>
    </location>
</feature>
<evidence type="ECO:0000256" key="6">
    <source>
        <dbReference type="ARBA" id="ARBA00023065"/>
    </source>
</evidence>
<protein>
    <submittedName>
        <fullName evidence="17">Cyclic nucleotide-gated ion channel 1</fullName>
    </submittedName>
</protein>
<dbReference type="PaxDb" id="3827-XP_004510678.1"/>
<keyword evidence="6" id="KW-0406">Ion transport</keyword>
<keyword evidence="9" id="KW-1071">Ligand-gated ion channel</keyword>
<dbReference type="Pfam" id="PF00520">
    <property type="entry name" value="Ion_trans"/>
    <property type="match status" value="1"/>
</dbReference>
<dbReference type="RefSeq" id="XP_073226712.1">
    <property type="nucleotide sequence ID" value="XM_073370611.1"/>
</dbReference>
<evidence type="ECO:0000256" key="4">
    <source>
        <dbReference type="ARBA" id="ARBA00022692"/>
    </source>
</evidence>
<proteinExistence type="inferred from homology"/>
<keyword evidence="4 14" id="KW-0812">Transmembrane</keyword>
<evidence type="ECO:0000256" key="9">
    <source>
        <dbReference type="ARBA" id="ARBA00023286"/>
    </source>
</evidence>
<evidence type="ECO:0000256" key="12">
    <source>
        <dbReference type="ARBA" id="ARBA00064416"/>
    </source>
</evidence>
<keyword evidence="3" id="KW-0813">Transport</keyword>
<dbReference type="InterPro" id="IPR000595">
    <property type="entry name" value="cNMP-bd_dom"/>
</dbReference>